<dbReference type="SUPFAM" id="SSF47473">
    <property type="entry name" value="EF-hand"/>
    <property type="match status" value="1"/>
</dbReference>
<keyword evidence="25" id="KW-0966">Cell projection</keyword>
<dbReference type="AlphaFoldDB" id="A0A078ABS3"/>
<evidence type="ECO:0000256" key="33">
    <source>
        <dbReference type="PROSITE-ProRule" id="PRU10141"/>
    </source>
</evidence>
<evidence type="ECO:0000313" key="38">
    <source>
        <dbReference type="Proteomes" id="UP000039865"/>
    </source>
</evidence>
<evidence type="ECO:0000256" key="25">
    <source>
        <dbReference type="ARBA" id="ARBA00023273"/>
    </source>
</evidence>
<comment type="similarity">
    <text evidence="27">Belongs to the protein kinase superfamily. Ser/Thr protein kinase family. CDPK subfamily.</text>
</comment>
<evidence type="ECO:0000256" key="2">
    <source>
        <dbReference type="ARBA" id="ARBA00004230"/>
    </source>
</evidence>
<keyword evidence="12" id="KW-0808">Transferase</keyword>
<evidence type="ECO:0000256" key="3">
    <source>
        <dbReference type="ARBA" id="ARBA00004245"/>
    </source>
</evidence>
<evidence type="ECO:0000256" key="9">
    <source>
        <dbReference type="ARBA" id="ARBA00022490"/>
    </source>
</evidence>
<keyword evidence="22" id="KW-0969">Cilium</keyword>
<evidence type="ECO:0000256" key="12">
    <source>
        <dbReference type="ARBA" id="ARBA00022679"/>
    </source>
</evidence>
<evidence type="ECO:0000256" key="10">
    <source>
        <dbReference type="ARBA" id="ARBA00022511"/>
    </source>
</evidence>
<evidence type="ECO:0000256" key="20">
    <source>
        <dbReference type="ARBA" id="ARBA00022846"/>
    </source>
</evidence>
<protein>
    <recommendedName>
        <fullName evidence="32">Calcium-dependent protein kinase 1</fullName>
        <ecNumber evidence="7">2.7.11.1</ecNumber>
    </recommendedName>
</protein>
<dbReference type="GO" id="GO:0020005">
    <property type="term" value="C:symbiont-containing vacuole membrane"/>
    <property type="evidence" value="ECO:0007669"/>
    <property type="project" value="UniProtKB-SubCell"/>
</dbReference>
<keyword evidence="21" id="KW-1043">Host membrane</keyword>
<feature type="domain" description="EF-hand" evidence="36">
    <location>
        <begin position="477"/>
        <end position="512"/>
    </location>
</feature>
<keyword evidence="24" id="KW-0206">Cytoskeleton</keyword>
<comment type="cofactor">
    <cofactor evidence="1">
        <name>Mg(2+)</name>
        <dbReference type="ChEBI" id="CHEBI:18420"/>
    </cofactor>
</comment>
<dbReference type="InterPro" id="IPR017441">
    <property type="entry name" value="Protein_kinase_ATP_BS"/>
</dbReference>
<comment type="similarity">
    <text evidence="6">Belongs to the centrin family.</text>
</comment>
<keyword evidence="9" id="KW-0963">Cytoplasm</keyword>
<dbReference type="InterPro" id="IPR011992">
    <property type="entry name" value="EF-hand-dom_pair"/>
</dbReference>
<name>A0A078ABS3_STYLE</name>
<dbReference type="InterPro" id="IPR002048">
    <property type="entry name" value="EF_hand_dom"/>
</dbReference>
<feature type="compositionally biased region" description="Basic and acidic residues" evidence="34">
    <location>
        <begin position="13"/>
        <end position="25"/>
    </location>
</feature>
<evidence type="ECO:0000256" key="8">
    <source>
        <dbReference type="ARBA" id="ARBA00022475"/>
    </source>
</evidence>
<evidence type="ECO:0000256" key="5">
    <source>
        <dbReference type="ARBA" id="ARBA00004425"/>
    </source>
</evidence>
<comment type="function">
    <text evidence="28">Plays a fundamental role in microtubule organizing center structure and function. Component of the infraciliary lattice (ICL) and the ciliary basal bodies.</text>
</comment>
<evidence type="ECO:0000259" key="35">
    <source>
        <dbReference type="PROSITE" id="PS50011"/>
    </source>
</evidence>
<dbReference type="FunFam" id="1.10.238.10:FF:000178">
    <property type="entry name" value="Calmodulin-2 A"/>
    <property type="match status" value="1"/>
</dbReference>
<dbReference type="CDD" id="cd05117">
    <property type="entry name" value="STKc_CAMK"/>
    <property type="match status" value="1"/>
</dbReference>
<keyword evidence="14" id="KW-0479">Metal-binding</keyword>
<evidence type="ECO:0000256" key="27">
    <source>
        <dbReference type="ARBA" id="ARBA00024334"/>
    </source>
</evidence>
<dbReference type="GO" id="GO:0004674">
    <property type="term" value="F:protein serine/threonine kinase activity"/>
    <property type="evidence" value="ECO:0007669"/>
    <property type="project" value="UniProtKB-KW"/>
</dbReference>
<evidence type="ECO:0000256" key="22">
    <source>
        <dbReference type="ARBA" id="ARBA00023069"/>
    </source>
</evidence>
<dbReference type="FunFam" id="3.30.200.20:FF:000315">
    <property type="entry name" value="Calcium-dependent protein kinase 3"/>
    <property type="match status" value="1"/>
</dbReference>
<evidence type="ECO:0000256" key="34">
    <source>
        <dbReference type="SAM" id="MobiDB-lite"/>
    </source>
</evidence>
<comment type="subcellular location">
    <subcellularLocation>
        <location evidence="4">Cell membrane</location>
        <topology evidence="4">Lipid-anchor</topology>
        <orientation evidence="4">Cytoplasmic side</orientation>
    </subcellularLocation>
    <subcellularLocation>
        <location evidence="2">Cell projection</location>
        <location evidence="2">Cilium</location>
        <location evidence="2">Flagellum</location>
    </subcellularLocation>
    <subcellularLocation>
        <location evidence="3">Cytoplasm</location>
        <location evidence="3">Cytoskeleton</location>
    </subcellularLocation>
    <subcellularLocation>
        <location evidence="5">Host cell membrane</location>
        <topology evidence="5">Lipid-anchor</topology>
    </subcellularLocation>
    <subcellularLocation>
        <location evidence="31">Parasitophorous vacuole membrane</location>
        <topology evidence="31">Lipid-anchor</topology>
    </subcellularLocation>
</comment>
<dbReference type="EMBL" id="CCKQ01008197">
    <property type="protein sequence ID" value="CDW79639.1"/>
    <property type="molecule type" value="Genomic_DNA"/>
</dbReference>
<evidence type="ECO:0000256" key="1">
    <source>
        <dbReference type="ARBA" id="ARBA00001946"/>
    </source>
</evidence>
<comment type="catalytic activity">
    <reaction evidence="30">
        <text>L-seryl-[protein] + ATP = O-phospho-L-seryl-[protein] + ADP + H(+)</text>
        <dbReference type="Rhea" id="RHEA:17989"/>
        <dbReference type="Rhea" id="RHEA-COMP:9863"/>
        <dbReference type="Rhea" id="RHEA-COMP:11604"/>
        <dbReference type="ChEBI" id="CHEBI:15378"/>
        <dbReference type="ChEBI" id="CHEBI:29999"/>
        <dbReference type="ChEBI" id="CHEBI:30616"/>
        <dbReference type="ChEBI" id="CHEBI:83421"/>
        <dbReference type="ChEBI" id="CHEBI:456216"/>
        <dbReference type="EC" id="2.7.11.1"/>
    </reaction>
</comment>
<feature type="domain" description="Protein kinase" evidence="35">
    <location>
        <begin position="96"/>
        <end position="356"/>
    </location>
</feature>
<keyword evidence="11" id="KW-0723">Serine/threonine-protein kinase</keyword>
<feature type="domain" description="EF-hand" evidence="36">
    <location>
        <begin position="441"/>
        <end position="476"/>
    </location>
</feature>
<keyword evidence="20" id="KW-0282">Flagellum</keyword>
<dbReference type="SMART" id="SM00054">
    <property type="entry name" value="EFh"/>
    <property type="match status" value="3"/>
</dbReference>
<keyword evidence="13" id="KW-0519">Myristate</keyword>
<dbReference type="Gene3D" id="1.10.238.10">
    <property type="entry name" value="EF-hand"/>
    <property type="match status" value="2"/>
</dbReference>
<evidence type="ECO:0000256" key="16">
    <source>
        <dbReference type="ARBA" id="ARBA00022741"/>
    </source>
</evidence>
<evidence type="ECO:0000256" key="7">
    <source>
        <dbReference type="ARBA" id="ARBA00012513"/>
    </source>
</evidence>
<dbReference type="Pfam" id="PF00069">
    <property type="entry name" value="Pkinase"/>
    <property type="match status" value="1"/>
</dbReference>
<dbReference type="PROSITE" id="PS00108">
    <property type="entry name" value="PROTEIN_KINASE_ST"/>
    <property type="match status" value="1"/>
</dbReference>
<evidence type="ECO:0000256" key="31">
    <source>
        <dbReference type="ARBA" id="ARBA00060437"/>
    </source>
</evidence>
<evidence type="ECO:0000256" key="14">
    <source>
        <dbReference type="ARBA" id="ARBA00022723"/>
    </source>
</evidence>
<dbReference type="Pfam" id="PF13499">
    <property type="entry name" value="EF-hand_7"/>
    <property type="match status" value="2"/>
</dbReference>
<dbReference type="FunFam" id="1.10.510.10:FF:000398">
    <property type="entry name" value="Calcium-dependent protein kinase 1"/>
    <property type="match status" value="1"/>
</dbReference>
<evidence type="ECO:0000256" key="13">
    <source>
        <dbReference type="ARBA" id="ARBA00022707"/>
    </source>
</evidence>
<comment type="catalytic activity">
    <reaction evidence="29">
        <text>L-threonyl-[protein] + ATP = O-phospho-L-threonyl-[protein] + ADP + H(+)</text>
        <dbReference type="Rhea" id="RHEA:46608"/>
        <dbReference type="Rhea" id="RHEA-COMP:11060"/>
        <dbReference type="Rhea" id="RHEA-COMP:11605"/>
        <dbReference type="ChEBI" id="CHEBI:15378"/>
        <dbReference type="ChEBI" id="CHEBI:30013"/>
        <dbReference type="ChEBI" id="CHEBI:30616"/>
        <dbReference type="ChEBI" id="CHEBI:61977"/>
        <dbReference type="ChEBI" id="CHEBI:456216"/>
        <dbReference type="EC" id="2.7.11.1"/>
    </reaction>
</comment>
<dbReference type="InterPro" id="IPR000719">
    <property type="entry name" value="Prot_kinase_dom"/>
</dbReference>
<evidence type="ECO:0000256" key="6">
    <source>
        <dbReference type="ARBA" id="ARBA00005253"/>
    </source>
</evidence>
<dbReference type="GO" id="GO:0005886">
    <property type="term" value="C:plasma membrane"/>
    <property type="evidence" value="ECO:0007669"/>
    <property type="project" value="UniProtKB-SubCell"/>
</dbReference>
<keyword evidence="38" id="KW-1185">Reference proteome</keyword>
<dbReference type="OrthoDB" id="40902at2759"/>
<dbReference type="PROSITE" id="PS00018">
    <property type="entry name" value="EF_HAND_1"/>
    <property type="match status" value="3"/>
</dbReference>
<proteinExistence type="inferred from homology"/>
<dbReference type="GO" id="GO:0031514">
    <property type="term" value="C:motile cilium"/>
    <property type="evidence" value="ECO:0007669"/>
    <property type="project" value="UniProtKB-SubCell"/>
</dbReference>
<dbReference type="CDD" id="cd00051">
    <property type="entry name" value="EFh"/>
    <property type="match status" value="2"/>
</dbReference>
<dbReference type="OMA" id="WAHISED"/>
<evidence type="ECO:0000256" key="18">
    <source>
        <dbReference type="ARBA" id="ARBA00022837"/>
    </source>
</evidence>
<keyword evidence="8" id="KW-1003">Cell membrane</keyword>
<evidence type="ECO:0000256" key="28">
    <source>
        <dbReference type="ARBA" id="ARBA00025692"/>
    </source>
</evidence>
<evidence type="ECO:0000256" key="26">
    <source>
        <dbReference type="ARBA" id="ARBA00023288"/>
    </source>
</evidence>
<evidence type="ECO:0000256" key="11">
    <source>
        <dbReference type="ARBA" id="ARBA00022527"/>
    </source>
</evidence>
<dbReference type="PROSITE" id="PS50222">
    <property type="entry name" value="EF_HAND_2"/>
    <property type="match status" value="3"/>
</dbReference>
<evidence type="ECO:0000256" key="30">
    <source>
        <dbReference type="ARBA" id="ARBA00048679"/>
    </source>
</evidence>
<evidence type="ECO:0000256" key="23">
    <source>
        <dbReference type="ARBA" id="ARBA00023139"/>
    </source>
</evidence>
<organism evidence="37 38">
    <name type="scientific">Stylonychia lemnae</name>
    <name type="common">Ciliate</name>
    <dbReference type="NCBI Taxonomy" id="5949"/>
    <lineage>
        <taxon>Eukaryota</taxon>
        <taxon>Sar</taxon>
        <taxon>Alveolata</taxon>
        <taxon>Ciliophora</taxon>
        <taxon>Intramacronucleata</taxon>
        <taxon>Spirotrichea</taxon>
        <taxon>Stichotrichia</taxon>
        <taxon>Sporadotrichida</taxon>
        <taxon>Oxytrichidae</taxon>
        <taxon>Stylonychinae</taxon>
        <taxon>Stylonychia</taxon>
    </lineage>
</organism>
<feature type="binding site" evidence="33">
    <location>
        <position position="126"/>
    </location>
    <ligand>
        <name>ATP</name>
        <dbReference type="ChEBI" id="CHEBI:30616"/>
    </ligand>
</feature>
<evidence type="ECO:0000256" key="4">
    <source>
        <dbReference type="ARBA" id="ARBA00004342"/>
    </source>
</evidence>
<keyword evidence="15" id="KW-0677">Repeat</keyword>
<evidence type="ECO:0000256" key="19">
    <source>
        <dbReference type="ARBA" id="ARBA00022840"/>
    </source>
</evidence>
<dbReference type="InParanoid" id="A0A078ABS3"/>
<accession>A0A078ABS3</accession>
<evidence type="ECO:0000256" key="21">
    <source>
        <dbReference type="ARBA" id="ARBA00022870"/>
    </source>
</evidence>
<keyword evidence="10" id="KW-1032">Host cell membrane</keyword>
<keyword evidence="18" id="KW-0106">Calcium</keyword>
<evidence type="ECO:0000256" key="17">
    <source>
        <dbReference type="ARBA" id="ARBA00022777"/>
    </source>
</evidence>
<keyword evidence="17 37" id="KW-0418">Kinase</keyword>
<dbReference type="InterPro" id="IPR011009">
    <property type="entry name" value="Kinase-like_dom_sf"/>
</dbReference>
<dbReference type="InterPro" id="IPR008271">
    <property type="entry name" value="Ser/Thr_kinase_AS"/>
</dbReference>
<evidence type="ECO:0000256" key="32">
    <source>
        <dbReference type="ARBA" id="ARBA00068067"/>
    </source>
</evidence>
<dbReference type="SUPFAM" id="SSF56112">
    <property type="entry name" value="Protein kinase-like (PK-like)"/>
    <property type="match status" value="1"/>
</dbReference>
<dbReference type="SMART" id="SM00220">
    <property type="entry name" value="S_TKc"/>
    <property type="match status" value="1"/>
</dbReference>
<dbReference type="Gene3D" id="3.30.200.20">
    <property type="entry name" value="Phosphorylase Kinase, domain 1"/>
    <property type="match status" value="1"/>
</dbReference>
<gene>
    <name evidence="37" type="primary">Contig7493.g8007</name>
    <name evidence="37" type="ORF">STYLEM_8629</name>
</gene>
<dbReference type="PROSITE" id="PS00107">
    <property type="entry name" value="PROTEIN_KINASE_ATP"/>
    <property type="match status" value="1"/>
</dbReference>
<dbReference type="GO" id="GO:0005524">
    <property type="term" value="F:ATP binding"/>
    <property type="evidence" value="ECO:0007669"/>
    <property type="project" value="UniProtKB-UniRule"/>
</dbReference>
<dbReference type="PROSITE" id="PS50011">
    <property type="entry name" value="PROTEIN_KINASE_DOM"/>
    <property type="match status" value="1"/>
</dbReference>
<keyword evidence="21" id="KW-0472">Membrane</keyword>
<feature type="region of interest" description="Disordered" evidence="34">
    <location>
        <begin position="13"/>
        <end position="38"/>
    </location>
</feature>
<keyword evidence="26" id="KW-0449">Lipoprotein</keyword>
<sequence>MIQNPRIQIIVEEDKNDGRVSERQHPAVGAPQKSPNHLLNMKLDSDMISRSDFQTSQPSLLAVNREADNNNQNRLGVRPISHLRRFQTDKMIMNYYQMIKVIGKGSFGEVTKARDLRTNKYRAIKKIKKSAVQKAGAGLDRDKEYEILIKLNHVNIVKLLEFYQDDDYFYVVTEFCDGGELFDQITQCGNYSENMAADIIRQVLSAVVYCHQHNIVHRDLKPENLLLEFKRQPNEDNNVKVIDFGTSIEYNPNQKLRARLGTAYYIAPEVLKGEYDEKCDVWSCGVILYILLCGYPPFNGDTDHQIFDRIKVGKYQFPSPEWDNVSQEAKQLIRKMLEFDPKQRISAQEILQDAWIQKSTKKQEVKPLNLNSLKNLQNFHSERKLQASIFQYIANQLISTDEEQELRVIFQALDANGDGVISKDELRNGIDVFRSKFGMEGEFNNIDDLIKRIDIDGSGNIDIKEFITATMNLKDVINGKQLKQAFDLFDIDGNGQITKKELQRVLGGVLKLTDSQWDDFIKDIDIDKDGTGKLMMCSDTVRHLKLMT</sequence>
<evidence type="ECO:0000256" key="29">
    <source>
        <dbReference type="ARBA" id="ARBA00047899"/>
    </source>
</evidence>
<dbReference type="Gene3D" id="1.10.510.10">
    <property type="entry name" value="Transferase(Phosphotransferase) domain 1"/>
    <property type="match status" value="1"/>
</dbReference>
<reference evidence="37 38" key="1">
    <citation type="submission" date="2014-06" db="EMBL/GenBank/DDBJ databases">
        <authorList>
            <person name="Swart Estienne"/>
        </authorList>
    </citation>
    <scope>NUCLEOTIDE SEQUENCE [LARGE SCALE GENOMIC DNA]</scope>
    <source>
        <strain evidence="37 38">130c</strain>
    </source>
</reference>
<dbReference type="Proteomes" id="UP000039865">
    <property type="component" value="Unassembled WGS sequence"/>
</dbReference>
<dbReference type="InterPro" id="IPR050205">
    <property type="entry name" value="CDPK_Ser/Thr_kinases"/>
</dbReference>
<dbReference type="InterPro" id="IPR018247">
    <property type="entry name" value="EF_Hand_1_Ca_BS"/>
</dbReference>
<dbReference type="EC" id="2.7.11.1" evidence="7"/>
<keyword evidence="23" id="KW-0564">Palmitate</keyword>
<dbReference type="GO" id="GO:0020002">
    <property type="term" value="C:host cell plasma membrane"/>
    <property type="evidence" value="ECO:0007669"/>
    <property type="project" value="UniProtKB-SubCell"/>
</dbReference>
<keyword evidence="19 33" id="KW-0067">ATP-binding</keyword>
<dbReference type="GO" id="GO:0005509">
    <property type="term" value="F:calcium ion binding"/>
    <property type="evidence" value="ECO:0007669"/>
    <property type="project" value="InterPro"/>
</dbReference>
<dbReference type="PRINTS" id="PR00450">
    <property type="entry name" value="RECOVERIN"/>
</dbReference>
<dbReference type="GO" id="GO:0005856">
    <property type="term" value="C:cytoskeleton"/>
    <property type="evidence" value="ECO:0007669"/>
    <property type="project" value="UniProtKB-SubCell"/>
</dbReference>
<evidence type="ECO:0000313" key="37">
    <source>
        <dbReference type="EMBL" id="CDW79639.1"/>
    </source>
</evidence>
<dbReference type="PANTHER" id="PTHR24349">
    <property type="entry name" value="SERINE/THREONINE-PROTEIN KINASE"/>
    <property type="match status" value="1"/>
</dbReference>
<evidence type="ECO:0000259" key="36">
    <source>
        <dbReference type="PROSITE" id="PS50222"/>
    </source>
</evidence>
<feature type="domain" description="EF-hand" evidence="36">
    <location>
        <begin position="401"/>
        <end position="436"/>
    </location>
</feature>
<evidence type="ECO:0000256" key="24">
    <source>
        <dbReference type="ARBA" id="ARBA00023212"/>
    </source>
</evidence>
<evidence type="ECO:0000256" key="15">
    <source>
        <dbReference type="ARBA" id="ARBA00022737"/>
    </source>
</evidence>
<keyword evidence="16 33" id="KW-0547">Nucleotide-binding</keyword>